<proteinExistence type="predicted"/>
<gene>
    <name evidence="1" type="ORF">TRIP_B350264</name>
</gene>
<protein>
    <submittedName>
        <fullName evidence="1">Uncharacterized protein</fullName>
    </submittedName>
</protein>
<evidence type="ECO:0000313" key="1">
    <source>
        <dbReference type="EMBL" id="VBB45228.1"/>
    </source>
</evidence>
<sequence>MEADLSKSVKFFRRVKIEPQLKRYCLERQFDAPKPPFKGKKGRFFQCYYSNIKQIAWSDPIYTFTTVKFFRKVKTDPQLKRYCLERRFDAPKPPSKGKKGRFLECYYSNIKQIAWSDPIYKEFDMKQAVLFPHCVLAEGDLEAVLRTCESLTAGIPWYMEPPRIGDPALMKRLKCVYPPQDLRPEGDFSAVLAEYQTWIGGHPERGYQGFIKAYMARQDEDSPAWLIRQEIKVGSEAAASPRAATLRRHLILHMSTQVELNGREADTLLDEAKGRGPLLADALEEAPPPDPFFNQLSGGGYRYLTREQTASAIEAWLWLFGKAVAPEAPFLTLNPEVPNLAKDLCEERGLTLTVRQDFLTEGSERAEVSVLEMQPPAREAQGHPLLDALSHRVLLYWEG</sequence>
<dbReference type="EMBL" id="UPXX01000029">
    <property type="protein sequence ID" value="VBB45228.1"/>
    <property type="molecule type" value="Genomic_DNA"/>
</dbReference>
<dbReference type="AlphaFoldDB" id="A0A653ABC4"/>
<organism evidence="1">
    <name type="scientific">Uncultured Desulfatiglans sp</name>
    <dbReference type="NCBI Taxonomy" id="1748965"/>
    <lineage>
        <taxon>Bacteria</taxon>
        <taxon>Pseudomonadati</taxon>
        <taxon>Thermodesulfobacteriota</taxon>
        <taxon>Desulfobacteria</taxon>
        <taxon>Desulfatiglandales</taxon>
        <taxon>Desulfatiglandaceae</taxon>
        <taxon>Desulfatiglans</taxon>
        <taxon>environmental samples</taxon>
    </lineage>
</organism>
<reference evidence="1" key="1">
    <citation type="submission" date="2018-07" db="EMBL/GenBank/DDBJ databases">
        <authorList>
            <consortium name="Genoscope - CEA"/>
            <person name="William W."/>
        </authorList>
    </citation>
    <scope>NUCLEOTIDE SEQUENCE</scope>
    <source>
        <strain evidence="1">IK1</strain>
    </source>
</reference>
<name>A0A653ABC4_UNCDX</name>
<accession>A0A653ABC4</accession>